<sequence>MLYDRLKDQGNSPGSHSFDTLRPSTAQPLASQHLPLPDSPDLQSFSRVPEPQQRALPDARNVMDIEPRRNGADHVGYNIAKQEVSRTARGTSREILGGVPGSKPRKRSLVVNSDDDIDNDSGDGAEKDLKGQKVERGPKKREEPSTTSRFFEKDKYRVSPRLAAIDPRGSGQEDNLRSLATSPASGRIQPERSTAVSPVTRYARDRQRSGALQGKSQEPGQPPARTSSGRHVTTQSDIRKQARERERRHVRDRAYMRFVPGLGLSSGTTLATLDQDQDYTNEQTGRRRSRSLGDSESKIAYFGGGDREQRSRQADANEAAAAAAAQVFREAQDKVTARPGPNGMPGFKTFALPHFSLDTKFSLQPMQKSSRTDFSRFASPLDRASRSGRADTSGGEQSPVIESVAFDLGLGRDLDHTIASAMKVVQQANKAKASNAADIAISGTGGLPVTSHGERRLSFSGNASSAPGEAVQDLPELPLPAEAARVLSEARQAVVNCRTGAASGAAVKSKTGRKASMGMGLFKETTVSTTSYEARIEGGKSKTPVVEEKNPYEGEDEHEDDVPPTPGKAQGAQVHHHHRSETQRSHKAESGSHFTVPRPKSRTTPSSNSIEPPRKSSPGPSTPTREYDRPRLTATQSSSSTAKGVDRNRIIGDSVSSLHRRLESSPAVSRHTSRAASPIVPDSDHQLLEWSTDSSWETSSGASSAAESEGFEEEEYGDYYPSDTHHNGMTSRLQPKDQGLGATDSELKDDQWRGNDVHDEHRQLGGQMTIPLQPFNNKVGGHSEIYKFTRRAVCKPLVSRENLFYESVERLAPALLGYIPRYLGVMLVNYRRQSMASNTDMADSDHERGLTPQKTASRVQSNPDAVASASQPIMDRPTRPGLAIPGRTQSFTLPRQHSSLENHTHHHNEIPEVALVNNKHVVPDWLFARGGRMTKRDLDKYKNWQTSERLTAGSLDDASPEPSRRLERDRSHRRAPDSDFPSTFSPLSTSTSTDAVLHPPPGSPSSIAIRSYSPSSPSRSFGPPHLHHSTSTPSLHGRSTAGSGQPSHLVQRCPTQQLFEGTGSTTVHTKLKDHIFSTILKRMHKGSSRPNSRRGVRAGSIEPEGESTDQDREDDVGPLPSSLNYTRRGRLCRKVPGSMDMTSTHESADDEEPLQPIKRVSSEVIISELTRMTLEGSTNGPSASPPSRLRDGSVDRGLFSMDESVSHGDELDSRCHSSPAKSITTALPEVNEEEQSLPDDNITRQEYFIFMEDLTGRLKHPCVLDLKMGTRQYGCDATPLKKKSQRKKCDRTTSRTLGTRVCGMQVWDNVKEEFVSQNKYTGREIKQEEFGDVLASYFWDGTRLLAEHIPAVIHRLHRLAAIIARLKSFRFYGCSVLLIYDGDKEVQDNFLTVKHSGLRRNAEEQTAYNMRQESRSRKEQGAGRRSRSADAHNAHQLAENLDSVIKKADVKIRIVDFAHPTTGQDFLPPIPNEDTSNMGKGYDGKNDPVTGLPHARFPPKHPNDPDLGFLYGLKSITDSLTEIYQLEKEKRVSHGGDHLPSLNTCPDEHIFQKLFGDSFDVSYLST</sequence>
<evidence type="ECO:0000313" key="1">
    <source>
        <dbReference type="EMBL" id="KAJ9119839.1"/>
    </source>
</evidence>
<comment type="caution">
    <text evidence="1">The sequence shown here is derived from an EMBL/GenBank/DDBJ whole genome shotgun (WGS) entry which is preliminary data.</text>
</comment>
<proteinExistence type="predicted"/>
<protein>
    <submittedName>
        <fullName evidence="1">Uncharacterized protein</fullName>
    </submittedName>
</protein>
<gene>
    <name evidence="1" type="ORF">QFC24_005553</name>
</gene>
<accession>A0ACC2X8V4</accession>
<evidence type="ECO:0000313" key="2">
    <source>
        <dbReference type="Proteomes" id="UP001234202"/>
    </source>
</evidence>
<dbReference type="Proteomes" id="UP001234202">
    <property type="component" value="Unassembled WGS sequence"/>
</dbReference>
<reference evidence="1" key="1">
    <citation type="submission" date="2023-04" db="EMBL/GenBank/DDBJ databases">
        <title>Draft Genome sequencing of Naganishia species isolated from polar environments using Oxford Nanopore Technology.</title>
        <authorList>
            <person name="Leo P."/>
            <person name="Venkateswaran K."/>
        </authorList>
    </citation>
    <scope>NUCLEOTIDE SEQUENCE</scope>
    <source>
        <strain evidence="1">DBVPG 5303</strain>
    </source>
</reference>
<name>A0ACC2X8V4_9TREE</name>
<keyword evidence="2" id="KW-1185">Reference proteome</keyword>
<organism evidence="1 2">
    <name type="scientific">Naganishia onofrii</name>
    <dbReference type="NCBI Taxonomy" id="1851511"/>
    <lineage>
        <taxon>Eukaryota</taxon>
        <taxon>Fungi</taxon>
        <taxon>Dikarya</taxon>
        <taxon>Basidiomycota</taxon>
        <taxon>Agaricomycotina</taxon>
        <taxon>Tremellomycetes</taxon>
        <taxon>Filobasidiales</taxon>
        <taxon>Filobasidiaceae</taxon>
        <taxon>Naganishia</taxon>
    </lineage>
</organism>
<dbReference type="EMBL" id="JASBWV010000023">
    <property type="protein sequence ID" value="KAJ9119839.1"/>
    <property type="molecule type" value="Genomic_DNA"/>
</dbReference>